<dbReference type="Gene3D" id="3.40.630.30">
    <property type="match status" value="1"/>
</dbReference>
<dbReference type="Proteomes" id="UP000199221">
    <property type="component" value="Unassembled WGS sequence"/>
</dbReference>
<protein>
    <recommendedName>
        <fullName evidence="1">N-acetyltransferase domain-containing protein</fullName>
    </recommendedName>
</protein>
<dbReference type="InterPro" id="IPR016181">
    <property type="entry name" value="Acyl_CoA_acyltransferase"/>
</dbReference>
<dbReference type="PROSITE" id="PS51186">
    <property type="entry name" value="GNAT"/>
    <property type="match status" value="1"/>
</dbReference>
<reference evidence="2 3" key="1">
    <citation type="submission" date="2016-10" db="EMBL/GenBank/DDBJ databases">
        <authorList>
            <person name="de Groot N.N."/>
        </authorList>
    </citation>
    <scope>NUCLEOTIDE SEQUENCE [LARGE SCALE GENOMIC DNA]</scope>
    <source>
        <strain evidence="2 3">LMG 27941</strain>
    </source>
</reference>
<proteinExistence type="predicted"/>
<name>A0A1H8Z6U2_9PSED</name>
<dbReference type="RefSeq" id="WP_094009907.1">
    <property type="nucleotide sequence ID" value="NZ_FOEQ01000001.1"/>
</dbReference>
<sequence>MTAIRSPQTAVAPLPETETLRYRPANPADIEALAALFQQVYGQTTHPCQSASYIRHSMSSGQQQWFVAEAEGNLAGCCCIARRPWNQSWEVCHGVIHPDARRTGAISSLVRLGFETHRPAPMELGFYITRNIASHGVMKKIRPAVLVGHDGGPDKVDGLREYHLTAIHPVPQAGFAHVAPWYVTTRAADYIRRLLYPALQLAVAPGSYPDTYLSGPTGIERHGQLSYSHDPQAAALMLSGQCGRYGSTHAVLTELGALLRQYSQAEYVGLVILADKLELLASLRRLGFAITAYLPAWHLENGSRYDCIQLVFQDFAVAPRSHGFDDDIARFDLAYAHLANNLCSLPAAPVSRAAS</sequence>
<evidence type="ECO:0000313" key="3">
    <source>
        <dbReference type="Proteomes" id="UP000199221"/>
    </source>
</evidence>
<accession>A0A1H8Z6U2</accession>
<evidence type="ECO:0000259" key="1">
    <source>
        <dbReference type="PROSITE" id="PS51186"/>
    </source>
</evidence>
<organism evidence="2 3">
    <name type="scientific">Pseudomonas soli</name>
    <dbReference type="NCBI Taxonomy" id="1306993"/>
    <lineage>
        <taxon>Bacteria</taxon>
        <taxon>Pseudomonadati</taxon>
        <taxon>Pseudomonadota</taxon>
        <taxon>Gammaproteobacteria</taxon>
        <taxon>Pseudomonadales</taxon>
        <taxon>Pseudomonadaceae</taxon>
        <taxon>Pseudomonas</taxon>
    </lineage>
</organism>
<dbReference type="InterPro" id="IPR000182">
    <property type="entry name" value="GNAT_dom"/>
</dbReference>
<evidence type="ECO:0000313" key="2">
    <source>
        <dbReference type="EMBL" id="SEP59957.1"/>
    </source>
</evidence>
<dbReference type="AlphaFoldDB" id="A0A1H8Z6U2"/>
<gene>
    <name evidence="2" type="ORF">SAMN05216230_10134</name>
</gene>
<dbReference type="EMBL" id="FOEQ01000001">
    <property type="protein sequence ID" value="SEP59957.1"/>
    <property type="molecule type" value="Genomic_DNA"/>
</dbReference>
<feature type="domain" description="N-acetyltransferase" evidence="1">
    <location>
        <begin position="20"/>
        <end position="171"/>
    </location>
</feature>
<dbReference type="Pfam" id="PF00583">
    <property type="entry name" value="Acetyltransf_1"/>
    <property type="match status" value="1"/>
</dbReference>
<dbReference type="GO" id="GO:0016747">
    <property type="term" value="F:acyltransferase activity, transferring groups other than amino-acyl groups"/>
    <property type="evidence" value="ECO:0007669"/>
    <property type="project" value="InterPro"/>
</dbReference>
<dbReference type="CDD" id="cd04301">
    <property type="entry name" value="NAT_SF"/>
    <property type="match status" value="1"/>
</dbReference>
<dbReference type="SUPFAM" id="SSF55729">
    <property type="entry name" value="Acyl-CoA N-acyltransferases (Nat)"/>
    <property type="match status" value="1"/>
</dbReference>